<organism evidence="2 3">
    <name type="scientific">Chytriomyces confervae</name>
    <dbReference type="NCBI Taxonomy" id="246404"/>
    <lineage>
        <taxon>Eukaryota</taxon>
        <taxon>Fungi</taxon>
        <taxon>Fungi incertae sedis</taxon>
        <taxon>Chytridiomycota</taxon>
        <taxon>Chytridiomycota incertae sedis</taxon>
        <taxon>Chytridiomycetes</taxon>
        <taxon>Chytridiales</taxon>
        <taxon>Chytriomycetaceae</taxon>
        <taxon>Chytriomyces</taxon>
    </lineage>
</organism>
<accession>A0A507FIZ2</accession>
<dbReference type="Proteomes" id="UP000320333">
    <property type="component" value="Unassembled WGS sequence"/>
</dbReference>
<dbReference type="AlphaFoldDB" id="A0A507FIZ2"/>
<dbReference type="InterPro" id="IPR016181">
    <property type="entry name" value="Acyl_CoA_acyltransferase"/>
</dbReference>
<dbReference type="SUPFAM" id="SSF55729">
    <property type="entry name" value="Acyl-CoA N-acyltransferases (Nat)"/>
    <property type="match status" value="1"/>
</dbReference>
<keyword evidence="3" id="KW-1185">Reference proteome</keyword>
<dbReference type="OrthoDB" id="2100705at2759"/>
<evidence type="ECO:0000313" key="2">
    <source>
        <dbReference type="EMBL" id="TPX75047.1"/>
    </source>
</evidence>
<feature type="domain" description="N-acetyltransferase" evidence="1">
    <location>
        <begin position="5"/>
        <end position="159"/>
    </location>
</feature>
<sequence length="160" mass="17721">MTSAITLTPAEPSEQDLSAIVQLRKECGWGADDVPDWFAQMQAGTRVNYIVTDAGNSSIIIDDPQDPDLASSADSKACISKLFVRQQYQGMGYGRAIMDSIEDTARKEYALRMVSLSTANSEKNAALAMYRRRGYKEFRPSRAVSWHSGGEISLIKYLEV</sequence>
<dbReference type="GO" id="GO:0016747">
    <property type="term" value="F:acyltransferase activity, transferring groups other than amino-acyl groups"/>
    <property type="evidence" value="ECO:0007669"/>
    <property type="project" value="InterPro"/>
</dbReference>
<proteinExistence type="predicted"/>
<gene>
    <name evidence="2" type="ORF">CcCBS67573_g03706</name>
</gene>
<dbReference type="EMBL" id="QEAP01000098">
    <property type="protein sequence ID" value="TPX75047.1"/>
    <property type="molecule type" value="Genomic_DNA"/>
</dbReference>
<dbReference type="Pfam" id="PF00583">
    <property type="entry name" value="Acetyltransf_1"/>
    <property type="match status" value="1"/>
</dbReference>
<dbReference type="InterPro" id="IPR000182">
    <property type="entry name" value="GNAT_dom"/>
</dbReference>
<dbReference type="PROSITE" id="PS51186">
    <property type="entry name" value="GNAT"/>
    <property type="match status" value="1"/>
</dbReference>
<evidence type="ECO:0000259" key="1">
    <source>
        <dbReference type="PROSITE" id="PS51186"/>
    </source>
</evidence>
<reference evidence="2 3" key="1">
    <citation type="journal article" date="2019" name="Sci. Rep.">
        <title>Comparative genomics of chytrid fungi reveal insights into the obligate biotrophic and pathogenic lifestyle of Synchytrium endobioticum.</title>
        <authorList>
            <person name="van de Vossenberg B.T.L.H."/>
            <person name="Warris S."/>
            <person name="Nguyen H.D.T."/>
            <person name="van Gent-Pelzer M.P.E."/>
            <person name="Joly D.L."/>
            <person name="van de Geest H.C."/>
            <person name="Bonants P.J.M."/>
            <person name="Smith D.S."/>
            <person name="Levesque C.A."/>
            <person name="van der Lee T.A.J."/>
        </authorList>
    </citation>
    <scope>NUCLEOTIDE SEQUENCE [LARGE SCALE GENOMIC DNA]</scope>
    <source>
        <strain evidence="2 3">CBS 675.73</strain>
    </source>
</reference>
<dbReference type="Gene3D" id="3.40.630.30">
    <property type="match status" value="1"/>
</dbReference>
<name>A0A507FIZ2_9FUNG</name>
<comment type="caution">
    <text evidence="2">The sequence shown here is derived from an EMBL/GenBank/DDBJ whole genome shotgun (WGS) entry which is preliminary data.</text>
</comment>
<dbReference type="CDD" id="cd04301">
    <property type="entry name" value="NAT_SF"/>
    <property type="match status" value="1"/>
</dbReference>
<protein>
    <recommendedName>
        <fullName evidence="1">N-acetyltransferase domain-containing protein</fullName>
    </recommendedName>
</protein>
<evidence type="ECO:0000313" key="3">
    <source>
        <dbReference type="Proteomes" id="UP000320333"/>
    </source>
</evidence>